<dbReference type="Pfam" id="PF08501">
    <property type="entry name" value="Shikimate_dh_N"/>
    <property type="match status" value="1"/>
</dbReference>
<dbReference type="eggNOG" id="COG0169">
    <property type="taxonomic scope" value="Bacteria"/>
</dbReference>
<keyword evidence="3" id="KW-0560">Oxidoreductase</keyword>
<evidence type="ECO:0000313" key="6">
    <source>
        <dbReference type="EMBL" id="GAB93420.1"/>
    </source>
</evidence>
<evidence type="ECO:0000313" key="7">
    <source>
        <dbReference type="Proteomes" id="UP000008363"/>
    </source>
</evidence>
<dbReference type="GO" id="GO:0004764">
    <property type="term" value="F:shikimate 3-dehydrogenase (NADP+) activity"/>
    <property type="evidence" value="ECO:0007669"/>
    <property type="project" value="UniProtKB-UniRule"/>
</dbReference>
<feature type="binding site" evidence="3">
    <location>
        <position position="82"/>
    </location>
    <ligand>
        <name>shikimate</name>
        <dbReference type="ChEBI" id="CHEBI:36208"/>
    </ligand>
</feature>
<dbReference type="EC" id="1.1.1.25" evidence="3"/>
<dbReference type="InterPro" id="IPR036291">
    <property type="entry name" value="NAD(P)-bd_dom_sf"/>
</dbReference>
<dbReference type="GO" id="GO:0050661">
    <property type="term" value="F:NADP binding"/>
    <property type="evidence" value="ECO:0007669"/>
    <property type="project" value="TreeGrafter"/>
</dbReference>
<dbReference type="EMBL" id="BAHC01000220">
    <property type="protein sequence ID" value="GAB93420.1"/>
    <property type="molecule type" value="Genomic_DNA"/>
</dbReference>
<feature type="binding site" evidence="3">
    <location>
        <begin position="151"/>
        <end position="155"/>
    </location>
    <ligand>
        <name>NADP(+)</name>
        <dbReference type="ChEBI" id="CHEBI:58349"/>
    </ligand>
</feature>
<evidence type="ECO:0000256" key="3">
    <source>
        <dbReference type="HAMAP-Rule" id="MF_00222"/>
    </source>
</evidence>
<dbReference type="Gene3D" id="3.40.50.10860">
    <property type="entry name" value="Leucine Dehydrogenase, chain A, domain 1"/>
    <property type="match status" value="1"/>
</dbReference>
<dbReference type="GO" id="GO:0009423">
    <property type="term" value="P:chorismate biosynthetic process"/>
    <property type="evidence" value="ECO:0007669"/>
    <property type="project" value="UniProtKB-UniRule"/>
</dbReference>
<dbReference type="HAMAP" id="MF_00222">
    <property type="entry name" value="Shikimate_DH_AroE"/>
    <property type="match status" value="1"/>
</dbReference>
<keyword evidence="3" id="KW-0028">Amino-acid biosynthesis</keyword>
<feature type="binding site" evidence="3">
    <location>
        <position position="122"/>
    </location>
    <ligand>
        <name>shikimate</name>
        <dbReference type="ChEBI" id="CHEBI:36208"/>
    </ligand>
</feature>
<dbReference type="GO" id="GO:0019632">
    <property type="term" value="P:shikimate metabolic process"/>
    <property type="evidence" value="ECO:0007669"/>
    <property type="project" value="TreeGrafter"/>
</dbReference>
<comment type="caution">
    <text evidence="3">Lacks conserved residue(s) required for the propagation of feature annotation.</text>
</comment>
<dbReference type="InterPro" id="IPR046346">
    <property type="entry name" value="Aminoacid_DH-like_N_sf"/>
</dbReference>
<feature type="binding site" evidence="3">
    <location>
        <position position="245"/>
    </location>
    <ligand>
        <name>NADP(+)</name>
        <dbReference type="ChEBI" id="CHEBI:58349"/>
    </ligand>
</feature>
<dbReference type="InterPro" id="IPR022893">
    <property type="entry name" value="Shikimate_DH_fam"/>
</dbReference>
<dbReference type="STRING" id="1108045.GORHZ_220_00020"/>
<evidence type="ECO:0000256" key="2">
    <source>
        <dbReference type="ARBA" id="ARBA00023141"/>
    </source>
</evidence>
<gene>
    <name evidence="3 6" type="primary">aroE</name>
    <name evidence="6" type="ORF">GORHZ_220_00020</name>
</gene>
<dbReference type="Gene3D" id="3.40.50.720">
    <property type="entry name" value="NAD(P)-binding Rossmann-like Domain"/>
    <property type="match status" value="1"/>
</dbReference>
<evidence type="ECO:0000256" key="1">
    <source>
        <dbReference type="ARBA" id="ARBA00004871"/>
    </source>
</evidence>
<comment type="function">
    <text evidence="3">Involved in the biosynthesis of the chorismate, which leads to the biosynthesis of aromatic amino acids. Catalyzes the reversible NADPH linked reduction of 3-dehydroshikimate (DHSA) to yield shikimate (SA).</text>
</comment>
<feature type="binding site" evidence="3">
    <location>
        <position position="107"/>
    </location>
    <ligand>
        <name>shikimate</name>
        <dbReference type="ChEBI" id="CHEBI:36208"/>
    </ligand>
</feature>
<sequence length="312" mass="32951">MFDSEFATATSRVNDGAVVCALIGQGISRSLTPPMHEREAAAQGIDYTYLTLDVPAAAVSLTDLAELIDRARAAGLRGLNVTHPFKQRIIGHLDQLSPDAERLGAVNTVVFDGEHTVGHNTDWSGFARNFDLHFGAESTDPVERARVVQLGAGGAGSAVAYAMLSRGVESFHLVDADLARATALAGNLRTLFPAVEITAGATDDAPDHIIRADGLVHATPVGMAAHPGMAVRPSVLRSDLWVAEVVYRPVITRLIAAARAVGARTLTGDGMAVHQAVDALRLFTGLEPDADRMTRHIGELIAAEDDDLARSA</sequence>
<evidence type="ECO:0000259" key="4">
    <source>
        <dbReference type="Pfam" id="PF08501"/>
    </source>
</evidence>
<dbReference type="PANTHER" id="PTHR21089">
    <property type="entry name" value="SHIKIMATE DEHYDROGENASE"/>
    <property type="match status" value="1"/>
</dbReference>
<accession>K6W2N1</accession>
<dbReference type="NCBIfam" id="NF009201">
    <property type="entry name" value="PRK12549.1"/>
    <property type="match status" value="1"/>
</dbReference>
<feature type="binding site" evidence="3">
    <location>
        <position position="247"/>
    </location>
    <ligand>
        <name>shikimate</name>
        <dbReference type="ChEBI" id="CHEBI:36208"/>
    </ligand>
</feature>
<comment type="caution">
    <text evidence="6">The sequence shown here is derived from an EMBL/GenBank/DDBJ whole genome shotgun (WGS) entry which is preliminary data.</text>
</comment>
<feature type="active site" description="Proton acceptor" evidence="3">
    <location>
        <position position="86"/>
    </location>
</feature>
<evidence type="ECO:0000259" key="5">
    <source>
        <dbReference type="Pfam" id="PF18317"/>
    </source>
</evidence>
<feature type="domain" description="Shikimate dehydrogenase substrate binding N-terminal" evidence="4">
    <location>
        <begin position="22"/>
        <end position="109"/>
    </location>
</feature>
<dbReference type="OrthoDB" id="9776868at2"/>
<keyword evidence="3" id="KW-0521">NADP</keyword>
<organism evidence="6 7">
    <name type="scientific">Gordonia rhizosphera NBRC 16068</name>
    <dbReference type="NCBI Taxonomy" id="1108045"/>
    <lineage>
        <taxon>Bacteria</taxon>
        <taxon>Bacillati</taxon>
        <taxon>Actinomycetota</taxon>
        <taxon>Actinomycetes</taxon>
        <taxon>Mycobacteriales</taxon>
        <taxon>Gordoniaceae</taxon>
        <taxon>Gordonia</taxon>
    </lineage>
</organism>
<reference evidence="6 7" key="1">
    <citation type="submission" date="2012-08" db="EMBL/GenBank/DDBJ databases">
        <title>Whole genome shotgun sequence of Gordonia rhizosphera NBRC 16068.</title>
        <authorList>
            <person name="Takarada H."/>
            <person name="Isaki S."/>
            <person name="Hosoyama A."/>
            <person name="Tsuchikane K."/>
            <person name="Katsumata H."/>
            <person name="Baba S."/>
            <person name="Ohji S."/>
            <person name="Yamazaki S."/>
            <person name="Fujita N."/>
        </authorList>
    </citation>
    <scope>NUCLEOTIDE SEQUENCE [LARGE SCALE GENOMIC DNA]</scope>
    <source>
        <strain evidence="6 7">NBRC 16068</strain>
    </source>
</reference>
<dbReference type="SUPFAM" id="SSF53223">
    <property type="entry name" value="Aminoacid dehydrogenase-like, N-terminal domain"/>
    <property type="match status" value="1"/>
</dbReference>
<comment type="catalytic activity">
    <reaction evidence="3">
        <text>shikimate + NADP(+) = 3-dehydroshikimate + NADPH + H(+)</text>
        <dbReference type="Rhea" id="RHEA:17737"/>
        <dbReference type="ChEBI" id="CHEBI:15378"/>
        <dbReference type="ChEBI" id="CHEBI:16630"/>
        <dbReference type="ChEBI" id="CHEBI:36208"/>
        <dbReference type="ChEBI" id="CHEBI:57783"/>
        <dbReference type="ChEBI" id="CHEBI:58349"/>
        <dbReference type="EC" id="1.1.1.25"/>
    </reaction>
</comment>
<feature type="binding site" evidence="3">
    <location>
        <position position="275"/>
    </location>
    <ligand>
        <name>shikimate</name>
        <dbReference type="ChEBI" id="CHEBI:36208"/>
    </ligand>
</feature>
<name>K6W2N1_9ACTN</name>
<dbReference type="GO" id="GO:0009073">
    <property type="term" value="P:aromatic amino acid family biosynthetic process"/>
    <property type="evidence" value="ECO:0007669"/>
    <property type="project" value="UniProtKB-KW"/>
</dbReference>
<keyword evidence="2 3" id="KW-0057">Aromatic amino acid biosynthesis</keyword>
<comment type="subunit">
    <text evidence="3">Homodimer.</text>
</comment>
<dbReference type="Pfam" id="PF18317">
    <property type="entry name" value="SDH_C"/>
    <property type="match status" value="1"/>
</dbReference>
<dbReference type="GO" id="GO:0008652">
    <property type="term" value="P:amino acid biosynthetic process"/>
    <property type="evidence" value="ECO:0007669"/>
    <property type="project" value="UniProtKB-KW"/>
</dbReference>
<dbReference type="AlphaFoldDB" id="K6W2N1"/>
<dbReference type="InterPro" id="IPR041121">
    <property type="entry name" value="SDH_C"/>
</dbReference>
<keyword evidence="7" id="KW-1185">Reference proteome</keyword>
<dbReference type="PANTHER" id="PTHR21089:SF1">
    <property type="entry name" value="BIFUNCTIONAL 3-DEHYDROQUINATE DEHYDRATASE_SHIKIMATE DEHYDROGENASE, CHLOROPLASTIC"/>
    <property type="match status" value="1"/>
</dbReference>
<comment type="pathway">
    <text evidence="1 3">Metabolic intermediate biosynthesis; chorismate biosynthesis; chorismate from D-erythrose 4-phosphate and phosphoenolpyruvate: step 4/7.</text>
</comment>
<proteinExistence type="inferred from homology"/>
<protein>
    <recommendedName>
        <fullName evidence="3">Shikimate dehydrogenase (NADP(+))</fullName>
        <shortName evidence="3">SDH</shortName>
        <ecNumber evidence="3">1.1.1.25</ecNumber>
    </recommendedName>
</protein>
<feature type="domain" description="SDH C-terminal" evidence="5">
    <location>
        <begin position="270"/>
        <end position="295"/>
    </location>
</feature>
<dbReference type="Proteomes" id="UP000008363">
    <property type="component" value="Unassembled WGS sequence"/>
</dbReference>
<comment type="similarity">
    <text evidence="3">Belongs to the shikimate dehydrogenase family.</text>
</comment>
<feature type="binding site" evidence="3">
    <location>
        <position position="268"/>
    </location>
    <ligand>
        <name>NADP(+)</name>
        <dbReference type="ChEBI" id="CHEBI:58349"/>
    </ligand>
</feature>
<dbReference type="UniPathway" id="UPA00053">
    <property type="reaction ID" value="UER00087"/>
</dbReference>
<dbReference type="GO" id="GO:0005829">
    <property type="term" value="C:cytosol"/>
    <property type="evidence" value="ECO:0007669"/>
    <property type="project" value="TreeGrafter"/>
</dbReference>
<dbReference type="InterPro" id="IPR013708">
    <property type="entry name" value="Shikimate_DH-bd_N"/>
</dbReference>
<dbReference type="CDD" id="cd01065">
    <property type="entry name" value="NAD_bind_Shikimate_DH"/>
    <property type="match status" value="1"/>
</dbReference>
<feature type="binding site" evidence="3">
    <location>
        <begin position="30"/>
        <end position="32"/>
    </location>
    <ligand>
        <name>shikimate</name>
        <dbReference type="ChEBI" id="CHEBI:36208"/>
    </ligand>
</feature>
<dbReference type="RefSeq" id="WP_006338566.1">
    <property type="nucleotide sequence ID" value="NZ_BAHC01000220.1"/>
</dbReference>
<dbReference type="SUPFAM" id="SSF51735">
    <property type="entry name" value="NAD(P)-binding Rossmann-fold domains"/>
    <property type="match status" value="1"/>
</dbReference>